<dbReference type="EMBL" id="AWFG01000052">
    <property type="protein sequence ID" value="KCZ56164.1"/>
    <property type="molecule type" value="Genomic_DNA"/>
</dbReference>
<protein>
    <submittedName>
        <fullName evidence="1">Uncharacterized protein</fullName>
    </submittedName>
</protein>
<dbReference type="AlphaFoldDB" id="A0A062UHZ4"/>
<comment type="caution">
    <text evidence="1">The sequence shown here is derived from an EMBL/GenBank/DDBJ whole genome shotgun (WGS) entry which is preliminary data.</text>
</comment>
<keyword evidence="2" id="KW-1185">Reference proteome</keyword>
<proteinExistence type="predicted"/>
<accession>A0A062UHZ4</accession>
<gene>
    <name evidence="1" type="ORF">HY30_07880</name>
</gene>
<evidence type="ECO:0000313" key="1">
    <source>
        <dbReference type="EMBL" id="KCZ56164.1"/>
    </source>
</evidence>
<dbReference type="Proteomes" id="UP000027190">
    <property type="component" value="Unassembled WGS sequence"/>
</dbReference>
<organism evidence="1 2">
    <name type="scientific">Hyphomonas chukchiensis</name>
    <dbReference type="NCBI Taxonomy" id="1280947"/>
    <lineage>
        <taxon>Bacteria</taxon>
        <taxon>Pseudomonadati</taxon>
        <taxon>Pseudomonadota</taxon>
        <taxon>Alphaproteobacteria</taxon>
        <taxon>Hyphomonadales</taxon>
        <taxon>Hyphomonadaceae</taxon>
        <taxon>Hyphomonas</taxon>
    </lineage>
</organism>
<name>A0A062UHZ4_9PROT</name>
<reference evidence="1 2" key="1">
    <citation type="journal article" date="2014" name="Antonie Van Leeuwenhoek">
        <title>Hyphomonas beringensis sp. nov. and Hyphomonas chukchiensis sp. nov., isolated from surface seawater of the Bering Sea and Chukchi Sea.</title>
        <authorList>
            <person name="Li C."/>
            <person name="Lai Q."/>
            <person name="Li G."/>
            <person name="Dong C."/>
            <person name="Wang J."/>
            <person name="Liao Y."/>
            <person name="Shao Z."/>
        </authorList>
    </citation>
    <scope>NUCLEOTIDE SEQUENCE [LARGE SCALE GENOMIC DNA]</scope>
    <source>
        <strain evidence="1 2">BH-BN04-4</strain>
    </source>
</reference>
<sequence>MAIGPSALIHIQERRLVLSTSDGDAEVIVVRIQPERVDLELVDYLGNLRFCQRSTRYITGHTGASSSE</sequence>
<evidence type="ECO:0000313" key="2">
    <source>
        <dbReference type="Proteomes" id="UP000027190"/>
    </source>
</evidence>